<dbReference type="EMBL" id="CP032998">
    <property type="protein sequence ID" value="QCI26218.1"/>
    <property type="molecule type" value="Genomic_DNA"/>
</dbReference>
<dbReference type="InterPro" id="IPR047196">
    <property type="entry name" value="YidC_ALB_C"/>
</dbReference>
<feature type="transmembrane region" description="Helical" evidence="13">
    <location>
        <begin position="488"/>
        <end position="506"/>
    </location>
</feature>
<keyword evidence="10 13" id="KW-0143">Chaperone</keyword>
<keyword evidence="9 13" id="KW-0472">Membrane</keyword>
<gene>
    <name evidence="13 16" type="primary">yidC</name>
    <name evidence="16" type="ORF">D9V79_00070</name>
</gene>
<comment type="similarity">
    <text evidence="2 13">Belongs to the OXA1/ALB3/YidC family. Type 1 subfamily.</text>
</comment>
<proteinExistence type="inferred from homology"/>
<organism evidence="16 17">
    <name type="scientific">Buchnera aphidicola</name>
    <name type="common">Stegophylla sp.</name>
    <dbReference type="NCBI Taxonomy" id="2315800"/>
    <lineage>
        <taxon>Bacteria</taxon>
        <taxon>Pseudomonadati</taxon>
        <taxon>Pseudomonadota</taxon>
        <taxon>Gammaproteobacteria</taxon>
        <taxon>Enterobacterales</taxon>
        <taxon>Erwiniaceae</taxon>
        <taxon>Buchnera</taxon>
    </lineage>
</organism>
<dbReference type="CDD" id="cd19961">
    <property type="entry name" value="EcYidC-like_peri"/>
    <property type="match status" value="1"/>
</dbReference>
<keyword evidence="4 13" id="KW-0813">Transport</keyword>
<evidence type="ECO:0000256" key="13">
    <source>
        <dbReference type="HAMAP-Rule" id="MF_01810"/>
    </source>
</evidence>
<dbReference type="Proteomes" id="UP000298636">
    <property type="component" value="Chromosome"/>
</dbReference>
<evidence type="ECO:0000256" key="3">
    <source>
        <dbReference type="ARBA" id="ARBA00015325"/>
    </source>
</evidence>
<dbReference type="InterPro" id="IPR028055">
    <property type="entry name" value="YidC/Oxa/ALB_C"/>
</dbReference>
<dbReference type="InterPro" id="IPR038221">
    <property type="entry name" value="YidC_periplasmic_sf"/>
</dbReference>
<dbReference type="PRINTS" id="PR00701">
    <property type="entry name" value="60KDINNERMP"/>
</dbReference>
<feature type="transmembrane region" description="Helical" evidence="13">
    <location>
        <begin position="352"/>
        <end position="371"/>
    </location>
</feature>
<evidence type="ECO:0000256" key="4">
    <source>
        <dbReference type="ARBA" id="ARBA00022448"/>
    </source>
</evidence>
<reference evidence="16 17" key="1">
    <citation type="submission" date="2018-10" db="EMBL/GenBank/DDBJ databases">
        <title>Comparative functional genomics of the obligate endosymbiont Buchnera aphidicola.</title>
        <authorList>
            <person name="Chong R.A."/>
        </authorList>
    </citation>
    <scope>NUCLEOTIDE SEQUENCE [LARGE SCALE GENOMIC DNA]</scope>
    <source>
        <strain evidence="16 17">Ssp</strain>
    </source>
</reference>
<dbReference type="InterPro" id="IPR028053">
    <property type="entry name" value="Membr_insert_YidC_N"/>
</dbReference>
<feature type="transmembrane region" description="Helical" evidence="13">
    <location>
        <begin position="459"/>
        <end position="476"/>
    </location>
</feature>
<comment type="function">
    <text evidence="13">Required for the insertion and/or proper folding and/or complex formation of integral membrane proteins into the membrane. Involved in integration of membrane proteins that insert both dependently and independently of the Sec translocase complex, as well as at least some lipoproteins. Aids folding of multispanning membrane proteins.</text>
</comment>
<accession>A0A4D6YKN7</accession>
<dbReference type="NCBIfam" id="TIGR03592">
    <property type="entry name" value="yidC_oxa1_cterm"/>
    <property type="match status" value="1"/>
</dbReference>
<dbReference type="GO" id="GO:0005886">
    <property type="term" value="C:plasma membrane"/>
    <property type="evidence" value="ECO:0007669"/>
    <property type="project" value="UniProtKB-SubCell"/>
</dbReference>
<evidence type="ECO:0000256" key="12">
    <source>
        <dbReference type="ARBA" id="ARBA00033342"/>
    </source>
</evidence>
<dbReference type="InterPro" id="IPR001708">
    <property type="entry name" value="YidC/ALB3/OXA1/COX18"/>
</dbReference>
<evidence type="ECO:0000313" key="17">
    <source>
        <dbReference type="Proteomes" id="UP000298636"/>
    </source>
</evidence>
<comment type="subcellular location">
    <subcellularLocation>
        <location evidence="1">Cell inner membrane</location>
        <topology evidence="1">Multi-pass membrane protein</topology>
    </subcellularLocation>
    <subcellularLocation>
        <location evidence="13">Cell membrane</location>
        <topology evidence="13">Multi-pass membrane protein</topology>
    </subcellularLocation>
</comment>
<evidence type="ECO:0000256" key="8">
    <source>
        <dbReference type="ARBA" id="ARBA00022989"/>
    </source>
</evidence>
<evidence type="ECO:0000256" key="11">
    <source>
        <dbReference type="ARBA" id="ARBA00033245"/>
    </source>
</evidence>
<sequence length="535" mass="64257">MNFLQRNFLIFLFLLFLFLVWKGLYVKIHNIQLKKNILSHNINNIPNQEQKKEKKKNIYVKTDVIDLIINLNNGNIKKIKLLDYQKKINSFKKIKILHKQYFDSCVQNELFQNYSPYHLNITNDLNYISNRIYYKLVNGQKTLYVPLQCMLKNGVFLLKTFIFKAHSYDVDIKYKIINFGQLLLKFSIIGELQYNSNFQLNNDHLNNKIQSIESFENIAYSYDYQKYSRYSFHDIKNNKDLYLLSKSGWISTFQKYFSISWIFYTHEKNIIYTYYDHHHHKETVGYQSPNIDILSGEKYIIQNTLWIGPKIQDKMSYVAPYLNYTVDYGWLWFLSQPFFYILNTLHNFIKNWGYAIMLMTILIRAIIYPLTKSQYSSMIKMKVLEPKIQYLQKKFQNDKTQLSQEILNLYKNKSINPLGNVFSILIQMPFFLALYYTLSNSVELRHTSMFWIHDLSDKDPLYILPIFMGITMFLIQNTTPNNKMNFTNINKTHFISLIFILFFLWFPSGLVLYYIMSNIITIIQQIIMNKYYIKK</sequence>
<dbReference type="Gene3D" id="2.70.98.90">
    <property type="match status" value="1"/>
</dbReference>
<evidence type="ECO:0000256" key="5">
    <source>
        <dbReference type="ARBA" id="ARBA00022475"/>
    </source>
</evidence>
<feature type="domain" description="Membrane insertase YidC/Oxa/ALB C-terminal" evidence="14">
    <location>
        <begin position="352"/>
        <end position="530"/>
    </location>
</feature>
<evidence type="ECO:0000256" key="6">
    <source>
        <dbReference type="ARBA" id="ARBA00022692"/>
    </source>
</evidence>
<keyword evidence="17" id="KW-1185">Reference proteome</keyword>
<evidence type="ECO:0000256" key="7">
    <source>
        <dbReference type="ARBA" id="ARBA00022927"/>
    </source>
</evidence>
<evidence type="ECO:0000256" key="2">
    <source>
        <dbReference type="ARBA" id="ARBA00010527"/>
    </source>
</evidence>
<dbReference type="Pfam" id="PF14849">
    <property type="entry name" value="YidC_periplas"/>
    <property type="match status" value="1"/>
</dbReference>
<name>A0A4D6YKN7_9GAMM</name>
<keyword evidence="6 13" id="KW-0812">Transmembrane</keyword>
<dbReference type="PANTHER" id="PTHR12428">
    <property type="entry name" value="OXA1"/>
    <property type="match status" value="1"/>
</dbReference>
<keyword evidence="7 13" id="KW-0653">Protein transport</keyword>
<dbReference type="CDD" id="cd20070">
    <property type="entry name" value="5TM_YidC_Alb3"/>
    <property type="match status" value="1"/>
</dbReference>
<keyword evidence="5 13" id="KW-1003">Cell membrane</keyword>
<evidence type="ECO:0000256" key="1">
    <source>
        <dbReference type="ARBA" id="ARBA00004429"/>
    </source>
</evidence>
<evidence type="ECO:0000259" key="15">
    <source>
        <dbReference type="Pfam" id="PF14849"/>
    </source>
</evidence>
<comment type="subunit">
    <text evidence="13">Interacts with the Sec translocase complex via SecD. Specifically interacts with transmembrane segments of nascent integral membrane proteins during membrane integration.</text>
</comment>
<dbReference type="InterPro" id="IPR019998">
    <property type="entry name" value="Membr_insert_YidC"/>
</dbReference>
<dbReference type="GO" id="GO:0051205">
    <property type="term" value="P:protein insertion into membrane"/>
    <property type="evidence" value="ECO:0007669"/>
    <property type="project" value="TreeGrafter"/>
</dbReference>
<evidence type="ECO:0000256" key="9">
    <source>
        <dbReference type="ARBA" id="ARBA00023136"/>
    </source>
</evidence>
<dbReference type="NCBIfam" id="TIGR03593">
    <property type="entry name" value="yidC_nterm"/>
    <property type="match status" value="1"/>
</dbReference>
<dbReference type="Pfam" id="PF02096">
    <property type="entry name" value="60KD_IMP"/>
    <property type="match status" value="1"/>
</dbReference>
<feature type="domain" description="Membrane insertase YidC N-terminal" evidence="15">
    <location>
        <begin position="58"/>
        <end position="340"/>
    </location>
</feature>
<dbReference type="PRINTS" id="PR01900">
    <property type="entry name" value="YIDCPROTEIN"/>
</dbReference>
<dbReference type="HAMAP" id="MF_01810">
    <property type="entry name" value="YidC_type1"/>
    <property type="match status" value="1"/>
</dbReference>
<evidence type="ECO:0000256" key="10">
    <source>
        <dbReference type="ARBA" id="ARBA00023186"/>
    </source>
</evidence>
<dbReference type="GO" id="GO:0015031">
    <property type="term" value="P:protein transport"/>
    <property type="evidence" value="ECO:0007669"/>
    <property type="project" value="UniProtKB-KW"/>
</dbReference>
<dbReference type="PANTHER" id="PTHR12428:SF65">
    <property type="entry name" value="CYTOCHROME C OXIDASE ASSEMBLY PROTEIN COX18, MITOCHONDRIAL"/>
    <property type="match status" value="1"/>
</dbReference>
<feature type="transmembrane region" description="Helical" evidence="13">
    <location>
        <begin position="418"/>
        <end position="439"/>
    </location>
</feature>
<evidence type="ECO:0000259" key="14">
    <source>
        <dbReference type="Pfam" id="PF02096"/>
    </source>
</evidence>
<dbReference type="GO" id="GO:0032977">
    <property type="term" value="F:membrane insertase activity"/>
    <property type="evidence" value="ECO:0007669"/>
    <property type="project" value="InterPro"/>
</dbReference>
<keyword evidence="8 13" id="KW-1133">Transmembrane helix</keyword>
<dbReference type="OrthoDB" id="9780552at2"/>
<dbReference type="AlphaFoldDB" id="A0A4D6YKN7"/>
<protein>
    <recommendedName>
        <fullName evidence="3 13">Membrane protein insertase YidC</fullName>
    </recommendedName>
    <alternativeName>
        <fullName evidence="12 13">Foldase YidC</fullName>
    </alternativeName>
    <alternativeName>
        <fullName evidence="11 13">Membrane integrase YidC</fullName>
    </alternativeName>
    <alternativeName>
        <fullName evidence="13">Membrane protein YidC</fullName>
    </alternativeName>
</protein>
<evidence type="ECO:0000313" key="16">
    <source>
        <dbReference type="EMBL" id="QCI26218.1"/>
    </source>
</evidence>